<dbReference type="Gene3D" id="3.10.290.10">
    <property type="entry name" value="RNA-binding S4 domain"/>
    <property type="match status" value="1"/>
</dbReference>
<dbReference type="SUPFAM" id="SSF55120">
    <property type="entry name" value="Pseudouridine synthase"/>
    <property type="match status" value="1"/>
</dbReference>
<dbReference type="InterPro" id="IPR006225">
    <property type="entry name" value="PsdUridine_synth_RluC/D"/>
</dbReference>
<evidence type="ECO:0000256" key="4">
    <source>
        <dbReference type="PROSITE-ProRule" id="PRU00182"/>
    </source>
</evidence>
<comment type="function">
    <text evidence="5">Responsible for synthesis of pseudouridine from uracil.</text>
</comment>
<dbReference type="InterPro" id="IPR050188">
    <property type="entry name" value="RluA_PseudoU_synthase"/>
</dbReference>
<dbReference type="CDD" id="cd02869">
    <property type="entry name" value="PseudoU_synth_RluA_like"/>
    <property type="match status" value="1"/>
</dbReference>
<dbReference type="Proteomes" id="UP000546464">
    <property type="component" value="Unassembled WGS sequence"/>
</dbReference>
<dbReference type="InterPro" id="IPR006224">
    <property type="entry name" value="PsdUridine_synth_RluA-like_CS"/>
</dbReference>
<evidence type="ECO:0000259" key="6">
    <source>
        <dbReference type="Pfam" id="PF00849"/>
    </source>
</evidence>
<evidence type="ECO:0000256" key="5">
    <source>
        <dbReference type="RuleBase" id="RU362028"/>
    </source>
</evidence>
<dbReference type="SUPFAM" id="SSF55174">
    <property type="entry name" value="Alpha-L RNA-binding motif"/>
    <property type="match status" value="1"/>
</dbReference>
<comment type="similarity">
    <text evidence="1 5">Belongs to the pseudouridine synthase RluA family.</text>
</comment>
<sequence length="309" mass="34333">MPEPIPFMVPEGVERERADRVLAENFPNFSRSRLQKSFDRGEVLLNGEAIKKKHPLEAGDILSLVLPEPPPSSVEPVDLGIELLYQDEHIAVALKPCGVITHGGPGIEVPTLCHGMMHACAGKLSRASGDLRPGIVHRLDKETSGAIVFARTDEAFFKLVAGFAGREIRKEYLAIVTGNPRLESGTVKEPIDRHPVNRTRMAVIEGGRHAHTDWQVVEHFGHAHTLVRCFLHTGRTHQIRVHLSHLGHPILGDTTYGYRPRPGEKAPPHFFLHAQLLGFSHPITGEDMLFEAPLPDAFEAQVERLRQSR</sequence>
<dbReference type="NCBIfam" id="TIGR00005">
    <property type="entry name" value="rluA_subfam"/>
    <property type="match status" value="1"/>
</dbReference>
<proteinExistence type="inferred from homology"/>
<dbReference type="InterPro" id="IPR020103">
    <property type="entry name" value="PsdUridine_synth_cat_dom_sf"/>
</dbReference>
<accession>A0A842HIX6</accession>
<dbReference type="GO" id="GO:0000455">
    <property type="term" value="P:enzyme-directed rRNA pseudouridine synthesis"/>
    <property type="evidence" value="ECO:0007669"/>
    <property type="project" value="TreeGrafter"/>
</dbReference>
<evidence type="ECO:0000256" key="3">
    <source>
        <dbReference type="PIRSR" id="PIRSR606225-1"/>
    </source>
</evidence>
<evidence type="ECO:0000313" key="7">
    <source>
        <dbReference type="EMBL" id="MBC2595141.1"/>
    </source>
</evidence>
<feature type="active site" evidence="3">
    <location>
        <position position="140"/>
    </location>
</feature>
<keyword evidence="4" id="KW-0694">RNA-binding</keyword>
<comment type="catalytic activity">
    <reaction evidence="5">
        <text>a uridine in RNA = a pseudouridine in RNA</text>
        <dbReference type="Rhea" id="RHEA:48348"/>
        <dbReference type="Rhea" id="RHEA-COMP:12068"/>
        <dbReference type="Rhea" id="RHEA-COMP:12069"/>
        <dbReference type="ChEBI" id="CHEBI:65314"/>
        <dbReference type="ChEBI" id="CHEBI:65315"/>
    </reaction>
</comment>
<dbReference type="GO" id="GO:0003723">
    <property type="term" value="F:RNA binding"/>
    <property type="evidence" value="ECO:0007669"/>
    <property type="project" value="UniProtKB-KW"/>
</dbReference>
<dbReference type="RefSeq" id="WP_185676104.1">
    <property type="nucleotide sequence ID" value="NZ_JACHVB010000035.1"/>
</dbReference>
<evidence type="ECO:0000256" key="1">
    <source>
        <dbReference type="ARBA" id="ARBA00010876"/>
    </source>
</evidence>
<dbReference type="InterPro" id="IPR036986">
    <property type="entry name" value="S4_RNA-bd_sf"/>
</dbReference>
<protein>
    <recommendedName>
        <fullName evidence="5">Pseudouridine synthase</fullName>
        <ecNumber evidence="5">5.4.99.-</ecNumber>
    </recommendedName>
</protein>
<evidence type="ECO:0000256" key="2">
    <source>
        <dbReference type="ARBA" id="ARBA00023235"/>
    </source>
</evidence>
<dbReference type="EC" id="5.4.99.-" evidence="5"/>
<dbReference type="CDD" id="cd00165">
    <property type="entry name" value="S4"/>
    <property type="match status" value="1"/>
</dbReference>
<dbReference type="Gene3D" id="3.30.2350.10">
    <property type="entry name" value="Pseudouridine synthase"/>
    <property type="match status" value="1"/>
</dbReference>
<dbReference type="InterPro" id="IPR006145">
    <property type="entry name" value="PsdUridine_synth_RsuA/RluA"/>
</dbReference>
<keyword evidence="2 5" id="KW-0413">Isomerase</keyword>
<dbReference type="PANTHER" id="PTHR21600">
    <property type="entry name" value="MITOCHONDRIAL RNA PSEUDOURIDINE SYNTHASE"/>
    <property type="match status" value="1"/>
</dbReference>
<dbReference type="PANTHER" id="PTHR21600:SF44">
    <property type="entry name" value="RIBOSOMAL LARGE SUBUNIT PSEUDOURIDINE SYNTHASE D"/>
    <property type="match status" value="1"/>
</dbReference>
<dbReference type="EMBL" id="JACHVB010000035">
    <property type="protein sequence ID" value="MBC2595141.1"/>
    <property type="molecule type" value="Genomic_DNA"/>
</dbReference>
<dbReference type="GO" id="GO:0140098">
    <property type="term" value="F:catalytic activity, acting on RNA"/>
    <property type="evidence" value="ECO:0007669"/>
    <property type="project" value="UniProtKB-ARBA"/>
</dbReference>
<evidence type="ECO:0000313" key="8">
    <source>
        <dbReference type="Proteomes" id="UP000546464"/>
    </source>
</evidence>
<dbReference type="PROSITE" id="PS01129">
    <property type="entry name" value="PSI_RLU"/>
    <property type="match status" value="1"/>
</dbReference>
<organism evidence="7 8">
    <name type="scientific">Ruficoccus amylovorans</name>
    <dbReference type="NCBI Taxonomy" id="1804625"/>
    <lineage>
        <taxon>Bacteria</taxon>
        <taxon>Pseudomonadati</taxon>
        <taxon>Verrucomicrobiota</taxon>
        <taxon>Opitutia</taxon>
        <taxon>Puniceicoccales</taxon>
        <taxon>Cerasicoccaceae</taxon>
        <taxon>Ruficoccus</taxon>
    </lineage>
</organism>
<feature type="domain" description="Pseudouridine synthase RsuA/RluA-like" evidence="6">
    <location>
        <begin position="90"/>
        <end position="245"/>
    </location>
</feature>
<dbReference type="GO" id="GO:0009982">
    <property type="term" value="F:pseudouridine synthase activity"/>
    <property type="evidence" value="ECO:0007669"/>
    <property type="project" value="InterPro"/>
</dbReference>
<reference evidence="7 8" key="1">
    <citation type="submission" date="2020-07" db="EMBL/GenBank/DDBJ databases">
        <authorList>
            <person name="Feng X."/>
        </authorList>
    </citation>
    <scope>NUCLEOTIDE SEQUENCE [LARGE SCALE GENOMIC DNA]</scope>
    <source>
        <strain evidence="7 8">JCM31066</strain>
    </source>
</reference>
<dbReference type="PROSITE" id="PS50889">
    <property type="entry name" value="S4"/>
    <property type="match status" value="1"/>
</dbReference>
<comment type="caution">
    <text evidence="7">The sequence shown here is derived from an EMBL/GenBank/DDBJ whole genome shotgun (WGS) entry which is preliminary data.</text>
</comment>
<keyword evidence="8" id="KW-1185">Reference proteome</keyword>
<gene>
    <name evidence="7" type="ORF">H5P28_12810</name>
</gene>
<name>A0A842HIX6_9BACT</name>
<dbReference type="AlphaFoldDB" id="A0A842HIX6"/>
<dbReference type="Pfam" id="PF00849">
    <property type="entry name" value="PseudoU_synth_2"/>
    <property type="match status" value="1"/>
</dbReference>